<comment type="caution">
    <text evidence="1">The sequence shown here is derived from an EMBL/GenBank/DDBJ whole genome shotgun (WGS) entry which is preliminary data.</text>
</comment>
<dbReference type="EMBL" id="AKHW03001485">
    <property type="protein sequence ID" value="KYO42008.1"/>
    <property type="molecule type" value="Genomic_DNA"/>
</dbReference>
<proteinExistence type="predicted"/>
<protein>
    <submittedName>
        <fullName evidence="1">Uncharacterized protein</fullName>
    </submittedName>
</protein>
<sequence>MSTATDQLKVKESKMSSRSTWDQIYKGPFEKICSKVNRRVISKWFVKVSVSVGRYSDSSVQKGSQLSAEAKNKEELLNAHKQRL</sequence>
<evidence type="ECO:0000313" key="2">
    <source>
        <dbReference type="Proteomes" id="UP000050525"/>
    </source>
</evidence>
<dbReference type="Proteomes" id="UP000050525">
    <property type="component" value="Unassembled WGS sequence"/>
</dbReference>
<accession>A0A151NYZ4</accession>
<keyword evidence="2" id="KW-1185">Reference proteome</keyword>
<reference evidence="1 2" key="1">
    <citation type="journal article" date="2012" name="Genome Biol.">
        <title>Sequencing three crocodilian genomes to illuminate the evolution of archosaurs and amniotes.</title>
        <authorList>
            <person name="St John J.A."/>
            <person name="Braun E.L."/>
            <person name="Isberg S.R."/>
            <person name="Miles L.G."/>
            <person name="Chong A.Y."/>
            <person name="Gongora J."/>
            <person name="Dalzell P."/>
            <person name="Moran C."/>
            <person name="Bed'hom B."/>
            <person name="Abzhanov A."/>
            <person name="Burgess S.C."/>
            <person name="Cooksey A.M."/>
            <person name="Castoe T.A."/>
            <person name="Crawford N.G."/>
            <person name="Densmore L.D."/>
            <person name="Drew J.C."/>
            <person name="Edwards S.V."/>
            <person name="Faircloth B.C."/>
            <person name="Fujita M.K."/>
            <person name="Greenwold M.J."/>
            <person name="Hoffmann F.G."/>
            <person name="Howard J.M."/>
            <person name="Iguchi T."/>
            <person name="Janes D.E."/>
            <person name="Khan S.Y."/>
            <person name="Kohno S."/>
            <person name="de Koning A.J."/>
            <person name="Lance S.L."/>
            <person name="McCarthy F.M."/>
            <person name="McCormack J.E."/>
            <person name="Merchant M.E."/>
            <person name="Peterson D.G."/>
            <person name="Pollock D.D."/>
            <person name="Pourmand N."/>
            <person name="Raney B.J."/>
            <person name="Roessler K.A."/>
            <person name="Sanford J.R."/>
            <person name="Sawyer R.H."/>
            <person name="Schmidt C.J."/>
            <person name="Triplett E.W."/>
            <person name="Tuberville T.D."/>
            <person name="Venegas-Anaya M."/>
            <person name="Howard J.T."/>
            <person name="Jarvis E.D."/>
            <person name="Guillette L.J.Jr."/>
            <person name="Glenn T.C."/>
            <person name="Green R.E."/>
            <person name="Ray D.A."/>
        </authorList>
    </citation>
    <scope>NUCLEOTIDE SEQUENCE [LARGE SCALE GENOMIC DNA]</scope>
    <source>
        <strain evidence="1">KSC_2009_1</strain>
    </source>
</reference>
<organism evidence="1 2">
    <name type="scientific">Alligator mississippiensis</name>
    <name type="common">American alligator</name>
    <dbReference type="NCBI Taxonomy" id="8496"/>
    <lineage>
        <taxon>Eukaryota</taxon>
        <taxon>Metazoa</taxon>
        <taxon>Chordata</taxon>
        <taxon>Craniata</taxon>
        <taxon>Vertebrata</taxon>
        <taxon>Euteleostomi</taxon>
        <taxon>Archelosauria</taxon>
        <taxon>Archosauria</taxon>
        <taxon>Crocodylia</taxon>
        <taxon>Alligatoridae</taxon>
        <taxon>Alligatorinae</taxon>
        <taxon>Alligator</taxon>
    </lineage>
</organism>
<evidence type="ECO:0000313" key="1">
    <source>
        <dbReference type="EMBL" id="KYO42008.1"/>
    </source>
</evidence>
<name>A0A151NYZ4_ALLMI</name>
<dbReference type="AlphaFoldDB" id="A0A151NYZ4"/>
<gene>
    <name evidence="1" type="ORF">Y1Q_0002662</name>
</gene>